<sequence length="203" mass="22099">MRYLALCFLHLPCLYPCGSFHSLCRGFCSALSPEVGPVLGARAGEQSDREGLPPPVPSVRLSREPRGQRELGVALEVPEAGNGASGQRRESVAEIPSHPSEQSPPAKVLGNAAPIARYDAPQNNAAPDKRLKKFWWLRHRELVAVTPFYLPSWPPLARDSHRKTSSDTARAVPRFATGGSRTFGPVANLGIAVLVMKKKGRIY</sequence>
<name>A0ACB8ED73_9SAUR</name>
<protein>
    <submittedName>
        <fullName evidence="1">Uncharacterized protein</fullName>
    </submittedName>
</protein>
<organism evidence="1 2">
    <name type="scientific">Sphaerodactylus townsendi</name>
    <dbReference type="NCBI Taxonomy" id="933632"/>
    <lineage>
        <taxon>Eukaryota</taxon>
        <taxon>Metazoa</taxon>
        <taxon>Chordata</taxon>
        <taxon>Craniata</taxon>
        <taxon>Vertebrata</taxon>
        <taxon>Euteleostomi</taxon>
        <taxon>Lepidosauria</taxon>
        <taxon>Squamata</taxon>
        <taxon>Bifurcata</taxon>
        <taxon>Gekkota</taxon>
        <taxon>Sphaerodactylidae</taxon>
        <taxon>Sphaerodactylus</taxon>
    </lineage>
</organism>
<evidence type="ECO:0000313" key="1">
    <source>
        <dbReference type="EMBL" id="KAH7990372.1"/>
    </source>
</evidence>
<comment type="caution">
    <text evidence="1">The sequence shown here is derived from an EMBL/GenBank/DDBJ whole genome shotgun (WGS) entry which is preliminary data.</text>
</comment>
<gene>
    <name evidence="1" type="ORF">K3G42_006387</name>
</gene>
<reference evidence="1" key="1">
    <citation type="submission" date="2021-08" db="EMBL/GenBank/DDBJ databases">
        <title>The first chromosome-level gecko genome reveals the dynamic sex chromosomes of Neotropical dwarf geckos (Sphaerodactylidae: Sphaerodactylus).</title>
        <authorList>
            <person name="Pinto B.J."/>
            <person name="Keating S.E."/>
            <person name="Gamble T."/>
        </authorList>
    </citation>
    <scope>NUCLEOTIDE SEQUENCE</scope>
    <source>
        <strain evidence="1">TG3544</strain>
    </source>
</reference>
<proteinExistence type="predicted"/>
<evidence type="ECO:0000313" key="2">
    <source>
        <dbReference type="Proteomes" id="UP000827872"/>
    </source>
</evidence>
<accession>A0ACB8ED73</accession>
<dbReference type="EMBL" id="CM037629">
    <property type="protein sequence ID" value="KAH7990372.1"/>
    <property type="molecule type" value="Genomic_DNA"/>
</dbReference>
<dbReference type="Proteomes" id="UP000827872">
    <property type="component" value="Linkage Group LG16"/>
</dbReference>
<keyword evidence="2" id="KW-1185">Reference proteome</keyword>